<feature type="chain" id="PRO_5046573386" evidence="2">
    <location>
        <begin position="25"/>
        <end position="410"/>
    </location>
</feature>
<reference evidence="3 4" key="1">
    <citation type="submission" date="2023-09" db="EMBL/GenBank/DDBJ databases">
        <title>Nesidiocoris tenuis whole genome shotgun sequence.</title>
        <authorList>
            <person name="Shibata T."/>
            <person name="Shimoda M."/>
            <person name="Kobayashi T."/>
            <person name="Uehara T."/>
        </authorList>
    </citation>
    <scope>NUCLEOTIDE SEQUENCE [LARGE SCALE GENOMIC DNA]</scope>
    <source>
        <strain evidence="3 4">Japan</strain>
    </source>
</reference>
<proteinExistence type="predicted"/>
<evidence type="ECO:0000256" key="2">
    <source>
        <dbReference type="SAM" id="SignalP"/>
    </source>
</evidence>
<feature type="compositionally biased region" description="Basic and acidic residues" evidence="1">
    <location>
        <begin position="321"/>
        <end position="335"/>
    </location>
</feature>
<gene>
    <name evidence="3" type="ORF">NTJ_11356</name>
</gene>
<evidence type="ECO:0000313" key="4">
    <source>
        <dbReference type="Proteomes" id="UP001307889"/>
    </source>
</evidence>
<keyword evidence="4" id="KW-1185">Reference proteome</keyword>
<dbReference type="Proteomes" id="UP001307889">
    <property type="component" value="Chromosome 9"/>
</dbReference>
<organism evidence="3 4">
    <name type="scientific">Nesidiocoris tenuis</name>
    <dbReference type="NCBI Taxonomy" id="355587"/>
    <lineage>
        <taxon>Eukaryota</taxon>
        <taxon>Metazoa</taxon>
        <taxon>Ecdysozoa</taxon>
        <taxon>Arthropoda</taxon>
        <taxon>Hexapoda</taxon>
        <taxon>Insecta</taxon>
        <taxon>Pterygota</taxon>
        <taxon>Neoptera</taxon>
        <taxon>Paraneoptera</taxon>
        <taxon>Hemiptera</taxon>
        <taxon>Heteroptera</taxon>
        <taxon>Panheteroptera</taxon>
        <taxon>Cimicomorpha</taxon>
        <taxon>Miridae</taxon>
        <taxon>Dicyphina</taxon>
        <taxon>Nesidiocoris</taxon>
    </lineage>
</organism>
<feature type="region of interest" description="Disordered" evidence="1">
    <location>
        <begin position="372"/>
        <end position="397"/>
    </location>
</feature>
<evidence type="ECO:0000256" key="1">
    <source>
        <dbReference type="SAM" id="MobiDB-lite"/>
    </source>
</evidence>
<feature type="signal peptide" evidence="2">
    <location>
        <begin position="1"/>
        <end position="24"/>
    </location>
</feature>
<sequence>MRQIVLLSMAVLAAALALAGLAEGGAFDSVLVPGLLQRVQKRDNSFTGDMSEDDIFAKFFPDTTYLLKPEDQYHDGPVSEEDADDETAVRALAEDQESYEEYDSSEEEADQDVASRSVLGTAFKFIKAVGKVGWSMLKKGMNFLKSVFYKFGGKRLMRRAKKYLKEDLFTIDPLDCKDGECASCAVLTLPFKIKQFKACAKMGVARENKQTNFTVKFDVHKNVLFHHDFPVGNVANCFGYDEDPAGEEYGIASMIGKVCVQGFEFKVDKKEAKKPEETPAKRNALTNMLKKTQVKKFCLALVFKRWATGYRFCAQRVKPKDKKEGEKKHSVEKRAINPFKKNKDKMSSQTVATDKSNKKWKFSLKRISAGEQEDQIVSDDPLFHNEEETRKNSSENALKEIARLEAAQAA</sequence>
<dbReference type="EMBL" id="AP028917">
    <property type="protein sequence ID" value="BES98541.1"/>
    <property type="molecule type" value="Genomic_DNA"/>
</dbReference>
<feature type="compositionally biased region" description="Basic and acidic residues" evidence="1">
    <location>
        <begin position="381"/>
        <end position="397"/>
    </location>
</feature>
<evidence type="ECO:0000313" key="3">
    <source>
        <dbReference type="EMBL" id="BES98541.1"/>
    </source>
</evidence>
<accession>A0ABN7B293</accession>
<feature type="region of interest" description="Disordered" evidence="1">
    <location>
        <begin position="318"/>
        <end position="353"/>
    </location>
</feature>
<keyword evidence="2" id="KW-0732">Signal</keyword>
<protein>
    <submittedName>
        <fullName evidence="3">Uncharacterized protein</fullName>
    </submittedName>
</protein>
<name>A0ABN7B293_9HEMI</name>